<evidence type="ECO:0000313" key="2">
    <source>
        <dbReference type="EMBL" id="MFD2142315.1"/>
    </source>
</evidence>
<dbReference type="EMBL" id="JBHUHD010000001">
    <property type="protein sequence ID" value="MFD2142315.1"/>
    <property type="molecule type" value="Genomic_DNA"/>
</dbReference>
<comment type="caution">
    <text evidence="2">The sequence shown here is derived from an EMBL/GenBank/DDBJ whole genome shotgun (WGS) entry which is preliminary data.</text>
</comment>
<proteinExistence type="predicted"/>
<dbReference type="RefSeq" id="WP_213351233.1">
    <property type="nucleotide sequence ID" value="NZ_JAHBGB010000006.1"/>
</dbReference>
<dbReference type="SMART" id="SM00953">
    <property type="entry name" value="RES"/>
    <property type="match status" value="1"/>
</dbReference>
<feature type="domain" description="RES" evidence="1">
    <location>
        <begin position="19"/>
        <end position="157"/>
    </location>
</feature>
<keyword evidence="3" id="KW-1185">Reference proteome</keyword>
<sequence>MRLVATCFRSMNPQYAHEPLSAEGARIHGGRFNEVGVSAFYLASTWEGAMRETNQGLVFLPVTICSYEVDCDGLVDLRDEDGRAAQGVALEDLACAWELIETNGGYPPSWAVAARFRSYHAPGILVPSFANGALPTDFNIVLWQFSERRPFSVKPIDPAGRLPQPPT</sequence>
<dbReference type="InterPro" id="IPR014914">
    <property type="entry name" value="RES_dom"/>
</dbReference>
<organism evidence="2 3">
    <name type="scientific">Ancylobacter oerskovii</name>
    <dbReference type="NCBI Taxonomy" id="459519"/>
    <lineage>
        <taxon>Bacteria</taxon>
        <taxon>Pseudomonadati</taxon>
        <taxon>Pseudomonadota</taxon>
        <taxon>Alphaproteobacteria</taxon>
        <taxon>Hyphomicrobiales</taxon>
        <taxon>Xanthobacteraceae</taxon>
        <taxon>Ancylobacter</taxon>
    </lineage>
</organism>
<accession>A0ABW4Z1G0</accession>
<evidence type="ECO:0000259" key="1">
    <source>
        <dbReference type="SMART" id="SM00953"/>
    </source>
</evidence>
<protein>
    <submittedName>
        <fullName evidence="2">RES family NAD+ phosphorylase</fullName>
    </submittedName>
</protein>
<name>A0ABW4Z1G0_9HYPH</name>
<dbReference type="Proteomes" id="UP001597299">
    <property type="component" value="Unassembled WGS sequence"/>
</dbReference>
<evidence type="ECO:0000313" key="3">
    <source>
        <dbReference type="Proteomes" id="UP001597299"/>
    </source>
</evidence>
<dbReference type="Pfam" id="PF08808">
    <property type="entry name" value="RES"/>
    <property type="match status" value="1"/>
</dbReference>
<gene>
    <name evidence="2" type="ORF">ACFSNC_18055</name>
</gene>
<reference evidence="3" key="1">
    <citation type="journal article" date="2019" name="Int. J. Syst. Evol. Microbiol.">
        <title>The Global Catalogue of Microorganisms (GCM) 10K type strain sequencing project: providing services to taxonomists for standard genome sequencing and annotation.</title>
        <authorList>
            <consortium name="The Broad Institute Genomics Platform"/>
            <consortium name="The Broad Institute Genome Sequencing Center for Infectious Disease"/>
            <person name="Wu L."/>
            <person name="Ma J."/>
        </authorList>
    </citation>
    <scope>NUCLEOTIDE SEQUENCE [LARGE SCALE GENOMIC DNA]</scope>
    <source>
        <strain evidence="3">CCM 7435</strain>
    </source>
</reference>